<proteinExistence type="inferred from homology"/>
<keyword evidence="5 7" id="KW-1133">Transmembrane helix</keyword>
<accession>A0A1T4K5J5</accession>
<evidence type="ECO:0000256" key="3">
    <source>
        <dbReference type="ARBA" id="ARBA00022475"/>
    </source>
</evidence>
<keyword evidence="4 7" id="KW-0812">Transmembrane</keyword>
<dbReference type="GO" id="GO:0055085">
    <property type="term" value="P:transmembrane transport"/>
    <property type="evidence" value="ECO:0007669"/>
    <property type="project" value="InterPro"/>
</dbReference>
<dbReference type="InterPro" id="IPR050809">
    <property type="entry name" value="UgpAE/MalFG_permease"/>
</dbReference>
<feature type="transmembrane region" description="Helical" evidence="7">
    <location>
        <begin position="162"/>
        <end position="184"/>
    </location>
</feature>
<comment type="similarity">
    <text evidence="7">Belongs to the binding-protein-dependent transport system permease family.</text>
</comment>
<name>A0A1T4K5J5_9FUSO</name>
<dbReference type="Pfam" id="PF00528">
    <property type="entry name" value="BPD_transp_1"/>
    <property type="match status" value="1"/>
</dbReference>
<keyword evidence="2 7" id="KW-0813">Transport</keyword>
<feature type="domain" description="ABC transmembrane type-1" evidence="8">
    <location>
        <begin position="72"/>
        <end position="285"/>
    </location>
</feature>
<feature type="transmembrane region" description="Helical" evidence="7">
    <location>
        <begin position="109"/>
        <end position="129"/>
    </location>
</feature>
<evidence type="ECO:0000313" key="9">
    <source>
        <dbReference type="EMBL" id="SJZ37681.1"/>
    </source>
</evidence>
<evidence type="ECO:0000256" key="6">
    <source>
        <dbReference type="ARBA" id="ARBA00023136"/>
    </source>
</evidence>
<evidence type="ECO:0000256" key="4">
    <source>
        <dbReference type="ARBA" id="ARBA00022692"/>
    </source>
</evidence>
<dbReference type="InterPro" id="IPR035906">
    <property type="entry name" value="MetI-like_sf"/>
</dbReference>
<feature type="transmembrane region" description="Helical" evidence="7">
    <location>
        <begin position="205"/>
        <end position="229"/>
    </location>
</feature>
<dbReference type="PANTHER" id="PTHR43227">
    <property type="entry name" value="BLL4140 PROTEIN"/>
    <property type="match status" value="1"/>
</dbReference>
<dbReference type="AlphaFoldDB" id="A0A1T4K5J5"/>
<feature type="transmembrane region" description="Helical" evidence="7">
    <location>
        <begin position="78"/>
        <end position="97"/>
    </location>
</feature>
<organism evidence="9 10">
    <name type="scientific">Cetobacterium ceti</name>
    <dbReference type="NCBI Taxonomy" id="180163"/>
    <lineage>
        <taxon>Bacteria</taxon>
        <taxon>Fusobacteriati</taxon>
        <taxon>Fusobacteriota</taxon>
        <taxon>Fusobacteriia</taxon>
        <taxon>Fusobacteriales</taxon>
        <taxon>Fusobacteriaceae</taxon>
        <taxon>Cetobacterium</taxon>
    </lineage>
</organism>
<evidence type="ECO:0000256" key="2">
    <source>
        <dbReference type="ARBA" id="ARBA00022448"/>
    </source>
</evidence>
<dbReference type="OrthoDB" id="9784933at2"/>
<feature type="transmembrane region" description="Helical" evidence="7">
    <location>
        <begin position="12"/>
        <end position="40"/>
    </location>
</feature>
<sequence length="298" mass="33447">MIKISSKWDKILIFGFIFPALFIYIAFQIIPLLGAFLFSIGDWNGMAASPIKFVGLNNYKNLIGDKSFLLSLKNMFKMVFFSVLFHTPIALLLAVAINTKCRGHRLFKAIFFVPTIFPLTAVGLMWYFIFMPNGALNLLLKFLDLHKYALPWLIDKTTAMNTVIFVNIWAGVGFYMVILLAGLTTIPQELYEAAEIDGANEIQKFFLITIPMLKPILGICIVMDIIGSIKVFDLIFAMTEGGPNGLTNLPTTLLYYESFRYDNFGKGSAIGVVLLFLTLSLTILSKYLTREKGVKKVA</sequence>
<dbReference type="PANTHER" id="PTHR43227:SF11">
    <property type="entry name" value="BLL4140 PROTEIN"/>
    <property type="match status" value="1"/>
</dbReference>
<evidence type="ECO:0000256" key="7">
    <source>
        <dbReference type="RuleBase" id="RU363032"/>
    </source>
</evidence>
<dbReference type="Gene3D" id="1.10.3720.10">
    <property type="entry name" value="MetI-like"/>
    <property type="match status" value="1"/>
</dbReference>
<keyword evidence="10" id="KW-1185">Reference proteome</keyword>
<dbReference type="RefSeq" id="WP_078692858.1">
    <property type="nucleotide sequence ID" value="NZ_FUWX01000004.1"/>
</dbReference>
<dbReference type="STRING" id="180163.SAMN02745174_00319"/>
<evidence type="ECO:0000259" key="8">
    <source>
        <dbReference type="PROSITE" id="PS50928"/>
    </source>
</evidence>
<dbReference type="Proteomes" id="UP000191153">
    <property type="component" value="Unassembled WGS sequence"/>
</dbReference>
<dbReference type="PROSITE" id="PS50928">
    <property type="entry name" value="ABC_TM1"/>
    <property type="match status" value="1"/>
</dbReference>
<gene>
    <name evidence="9" type="ORF">SAMN02745174_00319</name>
</gene>
<reference evidence="9 10" key="1">
    <citation type="submission" date="2017-02" db="EMBL/GenBank/DDBJ databases">
        <authorList>
            <person name="Peterson S.W."/>
        </authorList>
    </citation>
    <scope>NUCLEOTIDE SEQUENCE [LARGE SCALE GENOMIC DNA]</scope>
    <source>
        <strain evidence="9 10">ATCC 700028</strain>
    </source>
</reference>
<dbReference type="InterPro" id="IPR000515">
    <property type="entry name" value="MetI-like"/>
</dbReference>
<keyword evidence="6 7" id="KW-0472">Membrane</keyword>
<dbReference type="CDD" id="cd06261">
    <property type="entry name" value="TM_PBP2"/>
    <property type="match status" value="1"/>
</dbReference>
<feature type="transmembrane region" description="Helical" evidence="7">
    <location>
        <begin position="268"/>
        <end position="288"/>
    </location>
</feature>
<evidence type="ECO:0000256" key="5">
    <source>
        <dbReference type="ARBA" id="ARBA00022989"/>
    </source>
</evidence>
<evidence type="ECO:0000256" key="1">
    <source>
        <dbReference type="ARBA" id="ARBA00004651"/>
    </source>
</evidence>
<dbReference type="GO" id="GO:0005886">
    <property type="term" value="C:plasma membrane"/>
    <property type="evidence" value="ECO:0007669"/>
    <property type="project" value="UniProtKB-SubCell"/>
</dbReference>
<evidence type="ECO:0000313" key="10">
    <source>
        <dbReference type="Proteomes" id="UP000191153"/>
    </source>
</evidence>
<protein>
    <submittedName>
        <fullName evidence="9">Carbohydrate ABC transporter membrane protein 1, CUT1 family (TC 3.A.1.1.-)</fullName>
    </submittedName>
</protein>
<comment type="subcellular location">
    <subcellularLocation>
        <location evidence="1 7">Cell membrane</location>
        <topology evidence="1 7">Multi-pass membrane protein</topology>
    </subcellularLocation>
</comment>
<dbReference type="SUPFAM" id="SSF161098">
    <property type="entry name" value="MetI-like"/>
    <property type="match status" value="1"/>
</dbReference>
<keyword evidence="3" id="KW-1003">Cell membrane</keyword>
<dbReference type="EMBL" id="FUWX01000004">
    <property type="protein sequence ID" value="SJZ37681.1"/>
    <property type="molecule type" value="Genomic_DNA"/>
</dbReference>